<dbReference type="InterPro" id="IPR048405">
    <property type="entry name" value="GldM_Ig-like-1"/>
</dbReference>
<dbReference type="AlphaFoldDB" id="A0A4R4KB90"/>
<sequence length="530" mass="56698">MAGGKETPRQKMIGMMYLVLTAMLALQVSSAIIEKFVLLNNSLELSSGAANKINQETVLKIKAAVEKSGNRAADVAVIKQAEEVRKLSADIVNELNSLKQEIITVAGSGLTEDGSIKNPQEEEKVAQLMIGGQKNGKAYALKNRLNDFTQKLNGYSEQKFQPLALDAKDDPISQKKADQRNKDFAELNFAQTPVAAALAVLSQKQTDIRRMEGEVLNYLAGKVGAADIKFDRILAMISSESRVVAAGTKFKGEMFIAASASGITPRMSLNGSPIRVENGKGLIEFIAQGGGYNAEGLARRVLQGVISFPTPAGRDTTVRLEQEYFVAKPTYQIETGTLPPLYLGCSNKLSIQSPALGALWAPNFSADGAEVIPSGQKGRITIVPSKAQVNLTVSNQGNVLGTETFRVQRVPKPTLELRVNGAAYDGRRGTAAAGARSIQVVAVSDESFKNFSPEDANFRVAQIQVSLARGSRRVAGPLSLAGGGSISSLATNAEPGDRYVVEILSVQRRNFKGQVSDVEVGKQTLEVSLN</sequence>
<evidence type="ECO:0000259" key="2">
    <source>
        <dbReference type="Pfam" id="PF12081"/>
    </source>
</evidence>
<proteinExistence type="predicted"/>
<evidence type="ECO:0000313" key="6">
    <source>
        <dbReference type="Proteomes" id="UP000295706"/>
    </source>
</evidence>
<dbReference type="InterPro" id="IPR022719">
    <property type="entry name" value="Motility-assoc_prot_GldM_C"/>
</dbReference>
<dbReference type="InterPro" id="IPR019859">
    <property type="entry name" value="Motility-assoc_prot_GldM"/>
</dbReference>
<accession>A0A4R4KB90</accession>
<organism evidence="5 6">
    <name type="scientific">Arundinibacter roseus</name>
    <dbReference type="NCBI Taxonomy" id="2070510"/>
    <lineage>
        <taxon>Bacteria</taxon>
        <taxon>Pseudomonadati</taxon>
        <taxon>Bacteroidota</taxon>
        <taxon>Cytophagia</taxon>
        <taxon>Cytophagales</taxon>
        <taxon>Spirosomataceae</taxon>
        <taxon>Arundinibacter</taxon>
    </lineage>
</organism>
<protein>
    <submittedName>
        <fullName evidence="5">Gliding motility protein GldM</fullName>
    </submittedName>
</protein>
<dbReference type="Pfam" id="PF12080">
    <property type="entry name" value="GldM_4th"/>
    <property type="match status" value="1"/>
</dbReference>
<evidence type="ECO:0000259" key="1">
    <source>
        <dbReference type="Pfam" id="PF12080"/>
    </source>
</evidence>
<dbReference type="InterPro" id="IPR022720">
    <property type="entry name" value="Motility-assoc_prot_GldM_N"/>
</dbReference>
<evidence type="ECO:0000259" key="3">
    <source>
        <dbReference type="Pfam" id="PF21601"/>
    </source>
</evidence>
<comment type="caution">
    <text evidence="5">The sequence shown here is derived from an EMBL/GenBank/DDBJ whole genome shotgun (WGS) entry which is preliminary data.</text>
</comment>
<feature type="domain" description="Gliding motility-associated protein GldM N-terminal" evidence="2">
    <location>
        <begin position="32"/>
        <end position="221"/>
    </location>
</feature>
<dbReference type="OrthoDB" id="1490890at2"/>
<feature type="domain" description="Gliding motility-associated protein GldM C-terminal" evidence="1">
    <location>
        <begin position="411"/>
        <end position="525"/>
    </location>
</feature>
<dbReference type="NCBIfam" id="TIGR03517">
    <property type="entry name" value="GldM_gliding"/>
    <property type="match status" value="1"/>
</dbReference>
<evidence type="ECO:0000313" key="5">
    <source>
        <dbReference type="EMBL" id="TDB65137.1"/>
    </source>
</evidence>
<dbReference type="EMBL" id="SMJU01000006">
    <property type="protein sequence ID" value="TDB65137.1"/>
    <property type="molecule type" value="Genomic_DNA"/>
</dbReference>
<dbReference type="Pfam" id="PF12081">
    <property type="entry name" value="GldM_1st"/>
    <property type="match status" value="1"/>
</dbReference>
<dbReference type="RefSeq" id="WP_132117313.1">
    <property type="nucleotide sequence ID" value="NZ_SMJU01000006.1"/>
</dbReference>
<dbReference type="Proteomes" id="UP000295706">
    <property type="component" value="Unassembled WGS sequence"/>
</dbReference>
<feature type="domain" description="Gliding motility-associated protein GldM first immunoglobulin-like" evidence="3">
    <location>
        <begin position="224"/>
        <end position="328"/>
    </location>
</feature>
<evidence type="ECO:0000259" key="4">
    <source>
        <dbReference type="Pfam" id="PF21602"/>
    </source>
</evidence>
<dbReference type="Pfam" id="PF21601">
    <property type="entry name" value="GldM_2nd"/>
    <property type="match status" value="1"/>
</dbReference>
<gene>
    <name evidence="5" type="primary">gldM</name>
    <name evidence="5" type="ORF">EZE20_10515</name>
</gene>
<dbReference type="InterPro" id="IPR048406">
    <property type="entry name" value="GldM_Ig-like-2"/>
</dbReference>
<name>A0A4R4KB90_9BACT</name>
<keyword evidence="6" id="KW-1185">Reference proteome</keyword>
<dbReference type="Pfam" id="PF21602">
    <property type="entry name" value="GldM_3rd"/>
    <property type="match status" value="1"/>
</dbReference>
<reference evidence="5 6" key="1">
    <citation type="submission" date="2019-02" db="EMBL/GenBank/DDBJ databases">
        <title>Arundinibacter roseus gen. nov., sp. nov., a new member of the family Cytophagaceae.</title>
        <authorList>
            <person name="Szuroczki S."/>
            <person name="Khayer B."/>
            <person name="Sproer C."/>
            <person name="Toumi M."/>
            <person name="Szabo A."/>
            <person name="Felfoldi T."/>
            <person name="Schumann P."/>
            <person name="Toth E."/>
        </authorList>
    </citation>
    <scope>NUCLEOTIDE SEQUENCE [LARGE SCALE GENOMIC DNA]</scope>
    <source>
        <strain evidence="5 6">DMA-k-7a</strain>
    </source>
</reference>
<feature type="domain" description="Gliding motility-associated protein GldM second immunoglobulin-like" evidence="4">
    <location>
        <begin position="331"/>
        <end position="408"/>
    </location>
</feature>